<dbReference type="EMBL" id="LAVA02000002">
    <property type="protein sequence ID" value="OIJ69807.1"/>
    <property type="molecule type" value="Genomic_DNA"/>
</dbReference>
<reference evidence="3" key="1">
    <citation type="submission" date="2016-10" db="EMBL/GenBank/DDBJ databases">
        <title>Genome sequence of Streptomyces mangrovisoli MUSC 149.</title>
        <authorList>
            <person name="Lee L.-H."/>
            <person name="Ser H.-L."/>
        </authorList>
    </citation>
    <scope>NUCLEOTIDE SEQUENCE [LARGE SCALE GENOMIC DNA]</scope>
    <source>
        <strain evidence="3">MUSC 149</strain>
    </source>
</reference>
<keyword evidence="4" id="KW-1185">Reference proteome</keyword>
<feature type="chain" id="PRO_5038412778" description="Lipoprotein" evidence="2">
    <location>
        <begin position="23"/>
        <end position="293"/>
    </location>
</feature>
<evidence type="ECO:0008006" key="5">
    <source>
        <dbReference type="Google" id="ProtNLM"/>
    </source>
</evidence>
<evidence type="ECO:0000313" key="4">
    <source>
        <dbReference type="Proteomes" id="UP000034196"/>
    </source>
</evidence>
<gene>
    <name evidence="3" type="ORF">WN71_001000</name>
</gene>
<protein>
    <recommendedName>
        <fullName evidence="5">Lipoprotein</fullName>
    </recommendedName>
</protein>
<comment type="caution">
    <text evidence="3">The sequence shown here is derived from an EMBL/GenBank/DDBJ whole genome shotgun (WGS) entry which is preliminary data.</text>
</comment>
<evidence type="ECO:0000313" key="3">
    <source>
        <dbReference type="EMBL" id="OIJ69807.1"/>
    </source>
</evidence>
<organism evidence="3 4">
    <name type="scientific">Streptomyces mangrovisoli</name>
    <dbReference type="NCBI Taxonomy" id="1428628"/>
    <lineage>
        <taxon>Bacteria</taxon>
        <taxon>Bacillati</taxon>
        <taxon>Actinomycetota</taxon>
        <taxon>Actinomycetes</taxon>
        <taxon>Kitasatosporales</taxon>
        <taxon>Streptomycetaceae</taxon>
        <taxon>Streptomyces</taxon>
    </lineage>
</organism>
<sequence length="293" mass="31525">MRSSRRSTLARLATVAVTVTVAATGTACTAAQSDSRPRPAAVTSARLSTALPADPVRMVLPATGAESRWAQGLEVFVQQVQRAAEVSCARTRGFTLPATVPATFIRFSELPDLDFIARHGTSQSATVPQPSTSPAPTRTGTTAEVQACLTQGKAAATSLRDRYSEVQGQWFGTIATLRRDPATLRALRTLPGCFSRYGIEADSEQAYFALADKRMQEADVSELPAQEHELGQAYATCMRPVEAVREPARAKLRTGFLAKPEHADAVRALRTTLVPALRSAEKRYGVRLVFPAP</sequence>
<keyword evidence="2" id="KW-0732">Signal</keyword>
<feature type="region of interest" description="Disordered" evidence="1">
    <location>
        <begin position="121"/>
        <end position="141"/>
    </location>
</feature>
<name>A0A1J4P4Y2_9ACTN</name>
<proteinExistence type="predicted"/>
<dbReference type="OrthoDB" id="4230911at2"/>
<evidence type="ECO:0000256" key="2">
    <source>
        <dbReference type="SAM" id="SignalP"/>
    </source>
</evidence>
<dbReference type="Proteomes" id="UP000034196">
    <property type="component" value="Unassembled WGS sequence"/>
</dbReference>
<accession>A0A1J4P4Y2</accession>
<dbReference type="PROSITE" id="PS51257">
    <property type="entry name" value="PROKAR_LIPOPROTEIN"/>
    <property type="match status" value="1"/>
</dbReference>
<feature type="signal peptide" evidence="2">
    <location>
        <begin position="1"/>
        <end position="22"/>
    </location>
</feature>
<evidence type="ECO:0000256" key="1">
    <source>
        <dbReference type="SAM" id="MobiDB-lite"/>
    </source>
</evidence>
<dbReference type="AlphaFoldDB" id="A0A1J4P4Y2"/>
<dbReference type="RefSeq" id="WP_046592846.1">
    <property type="nucleotide sequence ID" value="NZ_LAVA02000002.1"/>
</dbReference>